<comment type="caution">
    <text evidence="11">The sequence shown here is derived from an EMBL/GenBank/DDBJ whole genome shotgun (WGS) entry which is preliminary data.</text>
</comment>
<sequence length="250" mass="27640">MTRRMSELPAIPRMSFLLLCILGLTLVTSGFPQPRLLRRSEDSEEPKRDDWEVIFPSISLRDWSIEMVSAPSPGADSKARLMKGTWLFAPEKAEASAARAWPAEWLSQGAGMVKRNMVADDAAFREKSKLFTSMERQKWLNSYMHKLLVQQSLCVEQQLGSLRRWELVRSLGPAARSLCWLTAVSNWPPGLEPGSVDLGEGGLAAERGEKRREARGVGSTLRPPPSSSLLSISSASPLAFLGHKTGAYTT</sequence>
<feature type="chain" id="PRO_5021454336" description="Tuberoinfundibular peptide of 39 residues" evidence="10">
    <location>
        <begin position="31"/>
        <end position="250"/>
    </location>
</feature>
<keyword evidence="6 10" id="KW-0732">Signal</keyword>
<evidence type="ECO:0000256" key="9">
    <source>
        <dbReference type="SAM" id="MobiDB-lite"/>
    </source>
</evidence>
<evidence type="ECO:0000256" key="2">
    <source>
        <dbReference type="ARBA" id="ARBA00006307"/>
    </source>
</evidence>
<feature type="region of interest" description="Disordered" evidence="9">
    <location>
        <begin position="207"/>
        <end position="230"/>
    </location>
</feature>
<dbReference type="EMBL" id="SRLO01000303">
    <property type="protein sequence ID" value="TNN62019.1"/>
    <property type="molecule type" value="Genomic_DNA"/>
</dbReference>
<dbReference type="InterPro" id="IPR029396">
    <property type="entry name" value="TIP39"/>
</dbReference>
<dbReference type="AlphaFoldDB" id="A0A4Z2H880"/>
<proteinExistence type="inferred from homology"/>
<dbReference type="PANTHER" id="PTHR28585:SF1">
    <property type="entry name" value="TUBEROINFUNDIBULAR PEPTIDE OF 39 RESIDUES"/>
    <property type="match status" value="1"/>
</dbReference>
<evidence type="ECO:0000256" key="6">
    <source>
        <dbReference type="ARBA" id="ARBA00022729"/>
    </source>
</evidence>
<dbReference type="Proteomes" id="UP000314294">
    <property type="component" value="Unassembled WGS sequence"/>
</dbReference>
<evidence type="ECO:0000256" key="8">
    <source>
        <dbReference type="ARBA" id="ARBA00030147"/>
    </source>
</evidence>
<evidence type="ECO:0000313" key="12">
    <source>
        <dbReference type="Proteomes" id="UP000314294"/>
    </source>
</evidence>
<evidence type="ECO:0000256" key="5">
    <source>
        <dbReference type="ARBA" id="ARBA00022685"/>
    </source>
</evidence>
<keyword evidence="7" id="KW-0527">Neuropeptide</keyword>
<feature type="signal peptide" evidence="10">
    <location>
        <begin position="1"/>
        <end position="30"/>
    </location>
</feature>
<reference evidence="11 12" key="1">
    <citation type="submission" date="2019-03" db="EMBL/GenBank/DDBJ databases">
        <title>First draft genome of Liparis tanakae, snailfish: a comprehensive survey of snailfish specific genes.</title>
        <authorList>
            <person name="Kim W."/>
            <person name="Song I."/>
            <person name="Jeong J.-H."/>
            <person name="Kim D."/>
            <person name="Kim S."/>
            <person name="Ryu S."/>
            <person name="Song J.Y."/>
            <person name="Lee S.K."/>
        </authorList>
    </citation>
    <scope>NUCLEOTIDE SEQUENCE [LARGE SCALE GENOMIC DNA]</scope>
    <source>
        <tissue evidence="11">Muscle</tissue>
    </source>
</reference>
<accession>A0A4Z2H880</accession>
<comment type="subcellular location">
    <subcellularLocation>
        <location evidence="1">Secreted</location>
    </subcellularLocation>
</comment>
<organism evidence="11 12">
    <name type="scientific">Liparis tanakae</name>
    <name type="common">Tanaka's snailfish</name>
    <dbReference type="NCBI Taxonomy" id="230148"/>
    <lineage>
        <taxon>Eukaryota</taxon>
        <taxon>Metazoa</taxon>
        <taxon>Chordata</taxon>
        <taxon>Craniata</taxon>
        <taxon>Vertebrata</taxon>
        <taxon>Euteleostomi</taxon>
        <taxon>Actinopterygii</taxon>
        <taxon>Neopterygii</taxon>
        <taxon>Teleostei</taxon>
        <taxon>Neoteleostei</taxon>
        <taxon>Acanthomorphata</taxon>
        <taxon>Eupercaria</taxon>
        <taxon>Perciformes</taxon>
        <taxon>Cottioidei</taxon>
        <taxon>Cottales</taxon>
        <taxon>Liparidae</taxon>
        <taxon>Liparis</taxon>
    </lineage>
</organism>
<evidence type="ECO:0000256" key="1">
    <source>
        <dbReference type="ARBA" id="ARBA00004613"/>
    </source>
</evidence>
<feature type="compositionally biased region" description="Low complexity" evidence="9">
    <location>
        <begin position="216"/>
        <end position="230"/>
    </location>
</feature>
<dbReference type="Pfam" id="PF14980">
    <property type="entry name" value="TIP39"/>
    <property type="match status" value="1"/>
</dbReference>
<name>A0A4Z2H880_9TELE</name>
<gene>
    <name evidence="11" type="primary">PTH2</name>
    <name evidence="11" type="ORF">EYF80_027757</name>
</gene>
<evidence type="ECO:0000256" key="3">
    <source>
        <dbReference type="ARBA" id="ARBA00021831"/>
    </source>
</evidence>
<evidence type="ECO:0000313" key="11">
    <source>
        <dbReference type="EMBL" id="TNN62019.1"/>
    </source>
</evidence>
<protein>
    <recommendedName>
        <fullName evidence="3">Tuberoinfundibular peptide of 39 residues</fullName>
    </recommendedName>
    <alternativeName>
        <fullName evidence="8">Parathyroid hormone 2</fullName>
    </alternativeName>
</protein>
<comment type="similarity">
    <text evidence="2">Belongs to the parathyroid hormone family.</text>
</comment>
<keyword evidence="4" id="KW-0964">Secreted</keyword>
<evidence type="ECO:0000256" key="7">
    <source>
        <dbReference type="ARBA" id="ARBA00023320"/>
    </source>
</evidence>
<dbReference type="PANTHER" id="PTHR28585">
    <property type="entry name" value="TUBEROINFUNDIBULAR PEPTIDE OF 39 RESIDUES"/>
    <property type="match status" value="1"/>
</dbReference>
<keyword evidence="12" id="KW-1185">Reference proteome</keyword>
<dbReference type="GO" id="GO:0007218">
    <property type="term" value="P:neuropeptide signaling pathway"/>
    <property type="evidence" value="ECO:0007669"/>
    <property type="project" value="UniProtKB-KW"/>
</dbReference>
<dbReference type="GO" id="GO:0005576">
    <property type="term" value="C:extracellular region"/>
    <property type="evidence" value="ECO:0007669"/>
    <property type="project" value="UniProtKB-SubCell"/>
</dbReference>
<evidence type="ECO:0000256" key="10">
    <source>
        <dbReference type="SAM" id="SignalP"/>
    </source>
</evidence>
<dbReference type="OrthoDB" id="9940245at2759"/>
<keyword evidence="5" id="KW-0165">Cleavage on pair of basic residues</keyword>
<evidence type="ECO:0000256" key="4">
    <source>
        <dbReference type="ARBA" id="ARBA00022525"/>
    </source>
</evidence>